<dbReference type="EMBL" id="KQ030538">
    <property type="protein sequence ID" value="KJZ73134.1"/>
    <property type="molecule type" value="Genomic_DNA"/>
</dbReference>
<dbReference type="InterPro" id="IPR036291">
    <property type="entry name" value="NAD(P)-bd_dom_sf"/>
</dbReference>
<organism evidence="1 2">
    <name type="scientific">Hirsutella minnesotensis 3608</name>
    <dbReference type="NCBI Taxonomy" id="1043627"/>
    <lineage>
        <taxon>Eukaryota</taxon>
        <taxon>Fungi</taxon>
        <taxon>Dikarya</taxon>
        <taxon>Ascomycota</taxon>
        <taxon>Pezizomycotina</taxon>
        <taxon>Sordariomycetes</taxon>
        <taxon>Hypocreomycetidae</taxon>
        <taxon>Hypocreales</taxon>
        <taxon>Ophiocordycipitaceae</taxon>
        <taxon>Hirsutella</taxon>
    </lineage>
</organism>
<dbReference type="Proteomes" id="UP000054481">
    <property type="component" value="Unassembled WGS sequence"/>
</dbReference>
<dbReference type="GO" id="GO:0016616">
    <property type="term" value="F:oxidoreductase activity, acting on the CH-OH group of donors, NAD or NADP as acceptor"/>
    <property type="evidence" value="ECO:0007669"/>
    <property type="project" value="TreeGrafter"/>
</dbReference>
<evidence type="ECO:0000313" key="2">
    <source>
        <dbReference type="Proteomes" id="UP000054481"/>
    </source>
</evidence>
<gene>
    <name evidence="1" type="ORF">HIM_07518</name>
</gene>
<sequence>MANYLVTGANRGLGLEFVRRYSDDTRNKVVALVRNKAAAKKAEPEVFTKPNVQVVEAELTNYESLKRAAEETSRFTDNQLDYIIANAGFVSEWSAFDDMETLGTDPIELEKDLLQSFNINVTGNIHLFNLFLPLIRNGNIKKVVAISTGMADIELIRKYDIDIAGPYSISKAALNAVVAKYSAKCRSEGILFMSISPGLVETGHHAEATEEQLQRVAAMGNKFAAYAPDFKGAITAKESVTAIDRVISNASIEGGSGGSFVSHLGSQQWL</sequence>
<dbReference type="AlphaFoldDB" id="A0A0F8A484"/>
<accession>A0A0F8A484</accession>
<proteinExistence type="predicted"/>
<keyword evidence="2" id="KW-1185">Reference proteome</keyword>
<dbReference type="PANTHER" id="PTHR45458:SF3">
    <property type="entry name" value="CHAIN DEHYDROGENASE (ATSC), PUTATIVE-RELATED"/>
    <property type="match status" value="1"/>
</dbReference>
<evidence type="ECO:0000313" key="1">
    <source>
        <dbReference type="EMBL" id="KJZ73134.1"/>
    </source>
</evidence>
<protein>
    <submittedName>
        <fullName evidence="1">Uncharacterized protein</fullName>
    </submittedName>
</protein>
<dbReference type="InterPro" id="IPR052184">
    <property type="entry name" value="SDR_enzymes"/>
</dbReference>
<dbReference type="Gene3D" id="3.40.50.720">
    <property type="entry name" value="NAD(P)-binding Rossmann-like Domain"/>
    <property type="match status" value="1"/>
</dbReference>
<dbReference type="SUPFAM" id="SSF51735">
    <property type="entry name" value="NAD(P)-binding Rossmann-fold domains"/>
    <property type="match status" value="1"/>
</dbReference>
<dbReference type="PRINTS" id="PR00081">
    <property type="entry name" value="GDHRDH"/>
</dbReference>
<dbReference type="Pfam" id="PF00106">
    <property type="entry name" value="adh_short"/>
    <property type="match status" value="1"/>
</dbReference>
<name>A0A0F8A484_9HYPO</name>
<dbReference type="InterPro" id="IPR002347">
    <property type="entry name" value="SDR_fam"/>
</dbReference>
<dbReference type="PANTHER" id="PTHR45458">
    <property type="entry name" value="SHORT-CHAIN DEHYDROGENASE/REDUCTASE SDR"/>
    <property type="match status" value="1"/>
</dbReference>
<dbReference type="OrthoDB" id="7289984at2759"/>
<reference evidence="1 2" key="1">
    <citation type="journal article" date="2014" name="Genome Biol. Evol.">
        <title>Comparative genomics and transcriptomics analyses reveal divergent lifestyle features of nematode endoparasitic fungus Hirsutella minnesotensis.</title>
        <authorList>
            <person name="Lai Y."/>
            <person name="Liu K."/>
            <person name="Zhang X."/>
            <person name="Zhang X."/>
            <person name="Li K."/>
            <person name="Wang N."/>
            <person name="Shu C."/>
            <person name="Wu Y."/>
            <person name="Wang C."/>
            <person name="Bushley K.E."/>
            <person name="Xiang M."/>
            <person name="Liu X."/>
        </authorList>
    </citation>
    <scope>NUCLEOTIDE SEQUENCE [LARGE SCALE GENOMIC DNA]</scope>
    <source>
        <strain evidence="1 2">3608</strain>
    </source>
</reference>